<dbReference type="SUPFAM" id="SSF89392">
    <property type="entry name" value="Prokaryotic lipoproteins and lipoprotein localization factors"/>
    <property type="match status" value="1"/>
</dbReference>
<protein>
    <recommendedName>
        <fullName evidence="4">Outer-membrane lipoprotein LolB</fullName>
    </recommendedName>
</protein>
<comment type="subcellular location">
    <subcellularLocation>
        <location evidence="1">Cell outer membrane</location>
        <topology evidence="1">Lipid-anchor</topology>
    </subcellularLocation>
</comment>
<keyword evidence="10" id="KW-0143">Chaperone</keyword>
<evidence type="ECO:0000256" key="4">
    <source>
        <dbReference type="ARBA" id="ARBA00016202"/>
    </source>
</evidence>
<dbReference type="GO" id="GO:0009279">
    <property type="term" value="C:cell outer membrane"/>
    <property type="evidence" value="ECO:0007669"/>
    <property type="project" value="UniProtKB-SubCell"/>
</dbReference>
<dbReference type="InterPro" id="IPR004565">
    <property type="entry name" value="OM_lipoprot_LolB"/>
</dbReference>
<dbReference type="GO" id="GO:0015031">
    <property type="term" value="P:protein transport"/>
    <property type="evidence" value="ECO:0007669"/>
    <property type="project" value="UniProtKB-KW"/>
</dbReference>
<evidence type="ECO:0000313" key="14">
    <source>
        <dbReference type="EMBL" id="RVT86225.1"/>
    </source>
</evidence>
<evidence type="ECO:0000256" key="2">
    <source>
        <dbReference type="ARBA" id="ARBA00009696"/>
    </source>
</evidence>
<organism evidence="14 15">
    <name type="scientific">Inhella crocodyli</name>
    <dbReference type="NCBI Taxonomy" id="2499851"/>
    <lineage>
        <taxon>Bacteria</taxon>
        <taxon>Pseudomonadati</taxon>
        <taxon>Pseudomonadota</taxon>
        <taxon>Betaproteobacteria</taxon>
        <taxon>Burkholderiales</taxon>
        <taxon>Sphaerotilaceae</taxon>
        <taxon>Inhella</taxon>
    </lineage>
</organism>
<evidence type="ECO:0000256" key="6">
    <source>
        <dbReference type="ARBA" id="ARBA00022729"/>
    </source>
</evidence>
<keyword evidence="11" id="KW-0998">Cell outer membrane</keyword>
<feature type="region of interest" description="Disordered" evidence="13">
    <location>
        <begin position="1"/>
        <end position="56"/>
    </location>
</feature>
<dbReference type="InterPro" id="IPR029046">
    <property type="entry name" value="LolA/LolB/LppX"/>
</dbReference>
<evidence type="ECO:0000256" key="12">
    <source>
        <dbReference type="ARBA" id="ARBA00023288"/>
    </source>
</evidence>
<comment type="subunit">
    <text evidence="3">Monomer.</text>
</comment>
<evidence type="ECO:0000256" key="3">
    <source>
        <dbReference type="ARBA" id="ARBA00011245"/>
    </source>
</evidence>
<dbReference type="EMBL" id="SACM01000002">
    <property type="protein sequence ID" value="RVT86225.1"/>
    <property type="molecule type" value="Genomic_DNA"/>
</dbReference>
<keyword evidence="6" id="KW-0732">Signal</keyword>
<feature type="compositionally biased region" description="Low complexity" evidence="13">
    <location>
        <begin position="41"/>
        <end position="56"/>
    </location>
</feature>
<comment type="caution">
    <text evidence="14">The sequence shown here is derived from an EMBL/GenBank/DDBJ whole genome shotgun (WGS) entry which is preliminary data.</text>
</comment>
<dbReference type="AlphaFoldDB" id="A0A3S2XT81"/>
<keyword evidence="8" id="KW-0472">Membrane</keyword>
<sequence length="229" mass="24123">MVAPGLARPARCRNRRPPGRGALGARRTRRSPPRARRGLGTRPQQRPPAGAAPAPGTALKRRLALVGLAALGGCAPLPPSRPAAADTWTGKLGYRLEAAEGERAQAGSASFELQGNASAGQLDLTSPLGTTLASARWGPDGLRLFDGQQHWAYPSLADLGAALGERLGGAPLPLAALFDWLRGQPWAQAAHTPLEAEGFEQLGWRVNLAGARLQLRQQRLTLTLLLTSP</sequence>
<keyword evidence="12" id="KW-0449">Lipoprotein</keyword>
<evidence type="ECO:0000256" key="1">
    <source>
        <dbReference type="ARBA" id="ARBA00004459"/>
    </source>
</evidence>
<evidence type="ECO:0000256" key="9">
    <source>
        <dbReference type="ARBA" id="ARBA00023139"/>
    </source>
</evidence>
<evidence type="ECO:0000256" key="5">
    <source>
        <dbReference type="ARBA" id="ARBA00022448"/>
    </source>
</evidence>
<dbReference type="Proteomes" id="UP000288587">
    <property type="component" value="Unassembled WGS sequence"/>
</dbReference>
<evidence type="ECO:0000256" key="8">
    <source>
        <dbReference type="ARBA" id="ARBA00023136"/>
    </source>
</evidence>
<evidence type="ECO:0000256" key="13">
    <source>
        <dbReference type="SAM" id="MobiDB-lite"/>
    </source>
</evidence>
<evidence type="ECO:0000313" key="15">
    <source>
        <dbReference type="Proteomes" id="UP000288587"/>
    </source>
</evidence>
<gene>
    <name evidence="14" type="ORF">EOD73_09335</name>
</gene>
<keyword evidence="5" id="KW-0813">Transport</keyword>
<keyword evidence="9" id="KW-0564">Palmitate</keyword>
<reference evidence="14 15" key="1">
    <citation type="submission" date="2019-01" db="EMBL/GenBank/DDBJ databases">
        <authorList>
            <person name="Chen W.-M."/>
        </authorList>
    </citation>
    <scope>NUCLEOTIDE SEQUENCE [LARGE SCALE GENOMIC DNA]</scope>
    <source>
        <strain evidence="14 15">CCP-18</strain>
    </source>
</reference>
<name>A0A3S2XT81_9BURK</name>
<accession>A0A3S2XT81</accession>
<dbReference type="Gene3D" id="2.50.20.10">
    <property type="entry name" value="Lipoprotein localisation LolA/LolB/LppX"/>
    <property type="match status" value="1"/>
</dbReference>
<dbReference type="Pfam" id="PF03550">
    <property type="entry name" value="LolB"/>
    <property type="match status" value="1"/>
</dbReference>
<feature type="compositionally biased region" description="Basic residues" evidence="13">
    <location>
        <begin position="26"/>
        <end position="39"/>
    </location>
</feature>
<evidence type="ECO:0000256" key="10">
    <source>
        <dbReference type="ARBA" id="ARBA00023186"/>
    </source>
</evidence>
<evidence type="ECO:0000256" key="11">
    <source>
        <dbReference type="ARBA" id="ARBA00023237"/>
    </source>
</evidence>
<proteinExistence type="inferred from homology"/>
<keyword evidence="15" id="KW-1185">Reference proteome</keyword>
<keyword evidence="7" id="KW-0653">Protein transport</keyword>
<dbReference type="OrthoDB" id="5296388at2"/>
<evidence type="ECO:0000256" key="7">
    <source>
        <dbReference type="ARBA" id="ARBA00022927"/>
    </source>
</evidence>
<comment type="similarity">
    <text evidence="2">Belongs to the LolB family.</text>
</comment>